<accession>A0A445CP71</accession>
<keyword evidence="2" id="KW-1185">Reference proteome</keyword>
<reference evidence="1 2" key="1">
    <citation type="submission" date="2019-01" db="EMBL/GenBank/DDBJ databases">
        <title>Sequencing of cultivated peanut Arachis hypogaea provides insights into genome evolution and oil improvement.</title>
        <authorList>
            <person name="Chen X."/>
        </authorList>
    </citation>
    <scope>NUCLEOTIDE SEQUENCE [LARGE SCALE GENOMIC DNA]</scope>
    <source>
        <strain evidence="2">cv. Fuhuasheng</strain>
        <tissue evidence="1">Leaves</tissue>
    </source>
</reference>
<sequence>MKKIPSKLNRYKGHAEIKQEMSEVVWNSHSKDSFDRNWNEFLLNFGLVDNKWLSGNSVFGCILQISMKTVIYGFQSIWITTSGQG</sequence>
<protein>
    <recommendedName>
        <fullName evidence="3">Protein FAR1-RELATED SEQUENCE</fullName>
    </recommendedName>
</protein>
<proteinExistence type="predicted"/>
<dbReference type="Proteomes" id="UP000289738">
    <property type="component" value="Chromosome A06"/>
</dbReference>
<dbReference type="AlphaFoldDB" id="A0A445CP71"/>
<organism evidence="1 2">
    <name type="scientific">Arachis hypogaea</name>
    <name type="common">Peanut</name>
    <dbReference type="NCBI Taxonomy" id="3818"/>
    <lineage>
        <taxon>Eukaryota</taxon>
        <taxon>Viridiplantae</taxon>
        <taxon>Streptophyta</taxon>
        <taxon>Embryophyta</taxon>
        <taxon>Tracheophyta</taxon>
        <taxon>Spermatophyta</taxon>
        <taxon>Magnoliopsida</taxon>
        <taxon>eudicotyledons</taxon>
        <taxon>Gunneridae</taxon>
        <taxon>Pentapetalae</taxon>
        <taxon>rosids</taxon>
        <taxon>fabids</taxon>
        <taxon>Fabales</taxon>
        <taxon>Fabaceae</taxon>
        <taxon>Papilionoideae</taxon>
        <taxon>50 kb inversion clade</taxon>
        <taxon>dalbergioids sensu lato</taxon>
        <taxon>Dalbergieae</taxon>
        <taxon>Pterocarpus clade</taxon>
        <taxon>Arachis</taxon>
    </lineage>
</organism>
<evidence type="ECO:0000313" key="2">
    <source>
        <dbReference type="Proteomes" id="UP000289738"/>
    </source>
</evidence>
<dbReference type="EMBL" id="SDMP01000006">
    <property type="protein sequence ID" value="RYR52726.1"/>
    <property type="molecule type" value="Genomic_DNA"/>
</dbReference>
<evidence type="ECO:0008006" key="3">
    <source>
        <dbReference type="Google" id="ProtNLM"/>
    </source>
</evidence>
<name>A0A445CP71_ARAHY</name>
<evidence type="ECO:0000313" key="1">
    <source>
        <dbReference type="EMBL" id="RYR52726.1"/>
    </source>
</evidence>
<comment type="caution">
    <text evidence="1">The sequence shown here is derived from an EMBL/GenBank/DDBJ whole genome shotgun (WGS) entry which is preliminary data.</text>
</comment>
<gene>
    <name evidence="1" type="ORF">Ahy_A06g027611</name>
</gene>